<protein>
    <submittedName>
        <fullName evidence="1">Tail assembly chaperone protein</fullName>
    </submittedName>
</protein>
<evidence type="ECO:0000313" key="1">
    <source>
        <dbReference type="EMBL" id="DAF48080.1"/>
    </source>
</evidence>
<proteinExistence type="predicted"/>
<organism evidence="1">
    <name type="scientific">Myoviridae sp. ctVKV3</name>
    <dbReference type="NCBI Taxonomy" id="2827688"/>
    <lineage>
        <taxon>Viruses</taxon>
        <taxon>Duplodnaviria</taxon>
        <taxon>Heunggongvirae</taxon>
        <taxon>Uroviricota</taxon>
        <taxon>Caudoviricetes</taxon>
    </lineage>
</organism>
<sequence length="135" mass="14744">MEQVKQFTIEDVTYTMTPANAMAAWTALKNAMKLLQSVDLSALGDSKKLGAGILTTVLANLGESSVKELENIVLTHTACEQDGQKYRLSERFDGHFNKHRGHLITVLKEGLTYQFADFFIGGGGLLANIQGKLKA</sequence>
<dbReference type="Pfam" id="PF10876">
    <property type="entry name" value="Phage_TAC_9"/>
    <property type="match status" value="1"/>
</dbReference>
<dbReference type="InterPro" id="IPR020351">
    <property type="entry name" value="Phage_TAC_9"/>
</dbReference>
<dbReference type="EMBL" id="BK032563">
    <property type="protein sequence ID" value="DAF48080.1"/>
    <property type="molecule type" value="Genomic_DNA"/>
</dbReference>
<reference evidence="1" key="1">
    <citation type="journal article" date="2021" name="Proc. Natl. Acad. Sci. U.S.A.">
        <title>A Catalog of Tens of Thousands of Viruses from Human Metagenomes Reveals Hidden Associations with Chronic Diseases.</title>
        <authorList>
            <person name="Tisza M.J."/>
            <person name="Buck C.B."/>
        </authorList>
    </citation>
    <scope>NUCLEOTIDE SEQUENCE</scope>
    <source>
        <strain evidence="1">CtVKV3</strain>
    </source>
</reference>
<accession>A0A8S5SAW3</accession>
<name>A0A8S5SAW3_9CAUD</name>